<protein>
    <recommendedName>
        <fullName evidence="1">Copper amine oxidase-like N-terminal domain-containing protein</fullName>
    </recommendedName>
</protein>
<sequence length="242" mass="26587">MNSKPIIFLAGVLTTLNVSSLAITALAVSGTVSFSTTNIKVNGEMVASTGDTYTLDNGAEAPYSISYTDEKGGGTVYVPIRKFSELVGVDVGWDSASSSVTVGESDASPIVTPDTTSATDYSDWTAEEEAAYQEFKGMWSKSDISQTPYIIINYTANNEDEFEQFVTNNEKQSGYKFFARITKEAGEQNTTQTKTQFRFGVSSNSRMIVTEYFNDKRIMLISDEIWEKKTALEMQAVELLSN</sequence>
<name>A0A644X0Z9_9ZZZZ</name>
<accession>A0A644X0Z9</accession>
<dbReference type="Pfam" id="PF07833">
    <property type="entry name" value="Cu_amine_oxidN1"/>
    <property type="match status" value="1"/>
</dbReference>
<organism evidence="2">
    <name type="scientific">bioreactor metagenome</name>
    <dbReference type="NCBI Taxonomy" id="1076179"/>
    <lineage>
        <taxon>unclassified sequences</taxon>
        <taxon>metagenomes</taxon>
        <taxon>ecological metagenomes</taxon>
    </lineage>
</organism>
<dbReference type="InterPro" id="IPR036582">
    <property type="entry name" value="Mao_N_sf"/>
</dbReference>
<dbReference type="InterPro" id="IPR012854">
    <property type="entry name" value="Cu_amine_oxidase-like_N"/>
</dbReference>
<comment type="caution">
    <text evidence="2">The sequence shown here is derived from an EMBL/GenBank/DDBJ whole genome shotgun (WGS) entry which is preliminary data.</text>
</comment>
<evidence type="ECO:0000259" key="1">
    <source>
        <dbReference type="Pfam" id="PF07833"/>
    </source>
</evidence>
<proteinExistence type="predicted"/>
<evidence type="ECO:0000313" key="2">
    <source>
        <dbReference type="EMBL" id="MPM09835.1"/>
    </source>
</evidence>
<gene>
    <name evidence="2" type="ORF">SDC9_56158</name>
</gene>
<feature type="domain" description="Copper amine oxidase-like N-terminal" evidence="1">
    <location>
        <begin position="73"/>
        <end position="118"/>
    </location>
</feature>
<reference evidence="2" key="1">
    <citation type="submission" date="2019-08" db="EMBL/GenBank/DDBJ databases">
        <authorList>
            <person name="Kucharzyk K."/>
            <person name="Murdoch R.W."/>
            <person name="Higgins S."/>
            <person name="Loffler F."/>
        </authorList>
    </citation>
    <scope>NUCLEOTIDE SEQUENCE</scope>
</reference>
<dbReference type="AlphaFoldDB" id="A0A644X0Z9"/>
<dbReference type="EMBL" id="VSSQ01001618">
    <property type="protein sequence ID" value="MPM09835.1"/>
    <property type="molecule type" value="Genomic_DNA"/>
</dbReference>
<dbReference type="SUPFAM" id="SSF55383">
    <property type="entry name" value="Copper amine oxidase, domain N"/>
    <property type="match status" value="1"/>
</dbReference>